<comment type="caution">
    <text evidence="1">The sequence shown here is derived from an EMBL/GenBank/DDBJ whole genome shotgun (WGS) entry which is preliminary data.</text>
</comment>
<dbReference type="EMBL" id="LPVY01000021">
    <property type="protein sequence ID" value="KZB62166.1"/>
    <property type="molecule type" value="Genomic_DNA"/>
</dbReference>
<evidence type="ECO:0000313" key="2">
    <source>
        <dbReference type="Proteomes" id="UP000076335"/>
    </source>
</evidence>
<accession>A0A154L255</accession>
<sequence>MSWASIKMTEQEAMGVSTDFVDAFEKLFIAAKKPRDAALFCSRELGPDDAFFLSPGAQKIATSLLALRPATKCKAPSKKDVILLAGHDDGIALLR</sequence>
<dbReference type="OrthoDB" id="7362976at2"/>
<proteinExistence type="predicted"/>
<reference evidence="1 2" key="1">
    <citation type="submission" date="2015-12" db="EMBL/GenBank/DDBJ databases">
        <title>Genome sequence of Thalassospira lucentensis MCCC 1A02072.</title>
        <authorList>
            <person name="Lu L."/>
            <person name="Lai Q."/>
            <person name="Shao Z."/>
            <person name="Qian P."/>
        </authorList>
    </citation>
    <scope>NUCLEOTIDE SEQUENCE [LARGE SCALE GENOMIC DNA]</scope>
    <source>
        <strain evidence="1 2">MCCC 1A02072</strain>
    </source>
</reference>
<organism evidence="1 2">
    <name type="scientific">Thalassospira lucentensis</name>
    <dbReference type="NCBI Taxonomy" id="168935"/>
    <lineage>
        <taxon>Bacteria</taxon>
        <taxon>Pseudomonadati</taxon>
        <taxon>Pseudomonadota</taxon>
        <taxon>Alphaproteobacteria</taxon>
        <taxon>Rhodospirillales</taxon>
        <taxon>Thalassospiraceae</taxon>
        <taxon>Thalassospira</taxon>
    </lineage>
</organism>
<dbReference type="AlphaFoldDB" id="A0A154L255"/>
<protein>
    <submittedName>
        <fullName evidence="1">Uncharacterized protein</fullName>
    </submittedName>
</protein>
<dbReference type="RefSeq" id="WP_062952744.1">
    <property type="nucleotide sequence ID" value="NZ_LPVY01000021.1"/>
</dbReference>
<gene>
    <name evidence="1" type="ORF">AUP42_04195</name>
</gene>
<name>A0A154L255_9PROT</name>
<dbReference type="Proteomes" id="UP000076335">
    <property type="component" value="Unassembled WGS sequence"/>
</dbReference>
<evidence type="ECO:0000313" key="1">
    <source>
        <dbReference type="EMBL" id="KZB62166.1"/>
    </source>
</evidence>